<evidence type="ECO:0000256" key="4">
    <source>
        <dbReference type="PROSITE-ProRule" id="PRU00175"/>
    </source>
</evidence>
<gene>
    <name evidence="7" type="ORF">HanXRQr2_Chr14g0633761</name>
</gene>
<keyword evidence="2 4" id="KW-0863">Zinc-finger</keyword>
<protein>
    <submittedName>
        <fullName evidence="7">Transcription factor C2H2 family</fullName>
    </submittedName>
</protein>
<feature type="region of interest" description="Disordered" evidence="5">
    <location>
        <begin position="272"/>
        <end position="311"/>
    </location>
</feature>
<feature type="compositionally biased region" description="Acidic residues" evidence="5">
    <location>
        <begin position="1"/>
        <end position="16"/>
    </location>
</feature>
<feature type="region of interest" description="Disordered" evidence="5">
    <location>
        <begin position="228"/>
        <end position="257"/>
    </location>
</feature>
<accession>A0A9K3E787</accession>
<dbReference type="InterPro" id="IPR051834">
    <property type="entry name" value="RING_finger_E3_ligase"/>
</dbReference>
<sequence>MDMDFMDIDQIEEVPDTPERFITTYDKSNTDGNNSGNHSNGSSSCRVIDRDHFNQKLRNEPREKGKSVAFNGSRRLFVRADNFNSSPGTSFGKSPSSKNVVPTVEHPHHDKGKTSSNSSSFVDLTEQNGRNHVYGLNNAIKLGPKSDNGKRVAFGAQQKAENGSSSSVITPSRVNRHIRFVKNGCISPLNIAKTKPVAEKDDISTGAHTVSDGPSSKVDIKDIISEAKDAHRLKGKGVSHHPISLENSDPRNTHLSQRRPVVLKEATNANKDSKGWITTHGNTRKVDPTSVNSDQNIARGKSASSSVNGQLKNGKVHADLRNGSTSSSFNNHFDDLERAQFTKRQKEGVGSSNIREEDAVYVNNADVASSSLNAGPSSSRSIRNKNRRGAGSSDQAIVIEELSHEGRNKGSSSNEDSTVRALQLEADERLARELQEQLYNESPAGFGVDEMDSHHALAMAMQQERSLHARGRGRGRGRGRSTSHARSSSSRSVLSNRTQTSSSTILARMRGRFPGRPRTISTRSSIFPSNMDVDMRMHILEALEAFNDMELPNNLFNDMEFPNNLFQVGREFNENDYEMLLALDDNNHQHGGATNAQINNLPQSTVQAENLQECAICLEAPNVGETIRHLPCLHKFHKDCIDEWLRRKTSCPVCKSSVT</sequence>
<reference evidence="7" key="2">
    <citation type="submission" date="2020-06" db="EMBL/GenBank/DDBJ databases">
        <title>Helianthus annuus Genome sequencing and assembly Release 2.</title>
        <authorList>
            <person name="Gouzy J."/>
            <person name="Langlade N."/>
            <person name="Munos S."/>
        </authorList>
    </citation>
    <scope>NUCLEOTIDE SEQUENCE</scope>
    <source>
        <tissue evidence="7">Leaves</tissue>
    </source>
</reference>
<feature type="region of interest" description="Disordered" evidence="5">
    <location>
        <begin position="81"/>
        <end position="122"/>
    </location>
</feature>
<dbReference type="InterPro" id="IPR001841">
    <property type="entry name" value="Znf_RING"/>
</dbReference>
<dbReference type="AlphaFoldDB" id="A0A9K3E787"/>
<evidence type="ECO:0000256" key="2">
    <source>
        <dbReference type="ARBA" id="ARBA00022771"/>
    </source>
</evidence>
<feature type="compositionally biased region" description="Low complexity" evidence="5">
    <location>
        <begin position="369"/>
        <end position="381"/>
    </location>
</feature>
<evidence type="ECO:0000313" key="8">
    <source>
        <dbReference type="Proteomes" id="UP000215914"/>
    </source>
</evidence>
<feature type="compositionally biased region" description="Low complexity" evidence="5">
    <location>
        <begin position="484"/>
        <end position="495"/>
    </location>
</feature>
<feature type="region of interest" description="Disordered" evidence="5">
    <location>
        <begin position="467"/>
        <end position="505"/>
    </location>
</feature>
<dbReference type="InterPro" id="IPR013083">
    <property type="entry name" value="Znf_RING/FYVE/PHD"/>
</dbReference>
<feature type="region of interest" description="Disordered" evidence="5">
    <location>
        <begin position="1"/>
        <end position="47"/>
    </location>
</feature>
<feature type="compositionally biased region" description="Polar residues" evidence="5">
    <location>
        <begin position="289"/>
        <end position="311"/>
    </location>
</feature>
<comment type="caution">
    <text evidence="7">The sequence shown here is derived from an EMBL/GenBank/DDBJ whole genome shotgun (WGS) entry which is preliminary data.</text>
</comment>
<keyword evidence="8" id="KW-1185">Reference proteome</keyword>
<dbReference type="FunFam" id="3.30.40.10:FF:000594">
    <property type="entry name" value="RING/U-box superfamily protein"/>
    <property type="match status" value="1"/>
</dbReference>
<feature type="compositionally biased region" description="Basic residues" evidence="5">
    <location>
        <begin position="468"/>
        <end position="483"/>
    </location>
</feature>
<keyword evidence="1" id="KW-0479">Metal-binding</keyword>
<dbReference type="Gramene" id="mRNA:HanXRQr2_Chr14g0633761">
    <property type="protein sequence ID" value="mRNA:HanXRQr2_Chr14g0633761"/>
    <property type="gene ID" value="HanXRQr2_Chr14g0633761"/>
</dbReference>
<feature type="compositionally biased region" description="Polar residues" evidence="5">
    <location>
        <begin position="82"/>
        <end position="100"/>
    </location>
</feature>
<evidence type="ECO:0000256" key="3">
    <source>
        <dbReference type="ARBA" id="ARBA00022833"/>
    </source>
</evidence>
<dbReference type="Pfam" id="PF13639">
    <property type="entry name" value="zf-RING_2"/>
    <property type="match status" value="1"/>
</dbReference>
<evidence type="ECO:0000259" key="6">
    <source>
        <dbReference type="PROSITE" id="PS50089"/>
    </source>
</evidence>
<keyword evidence="3" id="KW-0862">Zinc</keyword>
<name>A0A9K3E787_HELAN</name>
<dbReference type="PANTHER" id="PTHR45931:SF25">
    <property type="entry name" value="E3 UBIQUITIN-PROTEIN LIGASE RLIM-LIKE ISOFORM X1"/>
    <property type="match status" value="1"/>
</dbReference>
<dbReference type="OrthoDB" id="8062037at2759"/>
<reference evidence="7" key="1">
    <citation type="journal article" date="2017" name="Nature">
        <title>The sunflower genome provides insights into oil metabolism, flowering and Asterid evolution.</title>
        <authorList>
            <person name="Badouin H."/>
            <person name="Gouzy J."/>
            <person name="Grassa C.J."/>
            <person name="Murat F."/>
            <person name="Staton S.E."/>
            <person name="Cottret L."/>
            <person name="Lelandais-Briere C."/>
            <person name="Owens G.L."/>
            <person name="Carrere S."/>
            <person name="Mayjonade B."/>
            <person name="Legrand L."/>
            <person name="Gill N."/>
            <person name="Kane N.C."/>
            <person name="Bowers J.E."/>
            <person name="Hubner S."/>
            <person name="Bellec A."/>
            <person name="Berard A."/>
            <person name="Berges H."/>
            <person name="Blanchet N."/>
            <person name="Boniface M.C."/>
            <person name="Brunel D."/>
            <person name="Catrice O."/>
            <person name="Chaidir N."/>
            <person name="Claudel C."/>
            <person name="Donnadieu C."/>
            <person name="Faraut T."/>
            <person name="Fievet G."/>
            <person name="Helmstetter N."/>
            <person name="King M."/>
            <person name="Knapp S.J."/>
            <person name="Lai Z."/>
            <person name="Le Paslier M.C."/>
            <person name="Lippi Y."/>
            <person name="Lorenzon L."/>
            <person name="Mandel J.R."/>
            <person name="Marage G."/>
            <person name="Marchand G."/>
            <person name="Marquand E."/>
            <person name="Bret-Mestries E."/>
            <person name="Morien E."/>
            <person name="Nambeesan S."/>
            <person name="Nguyen T."/>
            <person name="Pegot-Espagnet P."/>
            <person name="Pouilly N."/>
            <person name="Raftis F."/>
            <person name="Sallet E."/>
            <person name="Schiex T."/>
            <person name="Thomas J."/>
            <person name="Vandecasteele C."/>
            <person name="Vares D."/>
            <person name="Vear F."/>
            <person name="Vautrin S."/>
            <person name="Crespi M."/>
            <person name="Mangin B."/>
            <person name="Burke J.M."/>
            <person name="Salse J."/>
            <person name="Munos S."/>
            <person name="Vincourt P."/>
            <person name="Rieseberg L.H."/>
            <person name="Langlade N.B."/>
        </authorList>
    </citation>
    <scope>NUCLEOTIDE SEQUENCE</scope>
    <source>
        <tissue evidence="7">Leaves</tissue>
    </source>
</reference>
<evidence type="ECO:0000256" key="5">
    <source>
        <dbReference type="SAM" id="MobiDB-lite"/>
    </source>
</evidence>
<feature type="domain" description="RING-type" evidence="6">
    <location>
        <begin position="614"/>
        <end position="655"/>
    </location>
</feature>
<dbReference type="Proteomes" id="UP000215914">
    <property type="component" value="Unassembled WGS sequence"/>
</dbReference>
<feature type="compositionally biased region" description="Low complexity" evidence="5">
    <location>
        <begin position="30"/>
        <end position="44"/>
    </location>
</feature>
<dbReference type="GO" id="GO:0008270">
    <property type="term" value="F:zinc ion binding"/>
    <property type="evidence" value="ECO:0007669"/>
    <property type="project" value="UniProtKB-KW"/>
</dbReference>
<feature type="region of interest" description="Disordered" evidence="5">
    <location>
        <begin position="369"/>
        <end position="395"/>
    </location>
</feature>
<dbReference type="PANTHER" id="PTHR45931">
    <property type="entry name" value="SI:CH211-59O9.10"/>
    <property type="match status" value="1"/>
</dbReference>
<organism evidence="7 8">
    <name type="scientific">Helianthus annuus</name>
    <name type="common">Common sunflower</name>
    <dbReference type="NCBI Taxonomy" id="4232"/>
    <lineage>
        <taxon>Eukaryota</taxon>
        <taxon>Viridiplantae</taxon>
        <taxon>Streptophyta</taxon>
        <taxon>Embryophyta</taxon>
        <taxon>Tracheophyta</taxon>
        <taxon>Spermatophyta</taxon>
        <taxon>Magnoliopsida</taxon>
        <taxon>eudicotyledons</taxon>
        <taxon>Gunneridae</taxon>
        <taxon>Pentapetalae</taxon>
        <taxon>asterids</taxon>
        <taxon>campanulids</taxon>
        <taxon>Asterales</taxon>
        <taxon>Asteraceae</taxon>
        <taxon>Asteroideae</taxon>
        <taxon>Heliantheae alliance</taxon>
        <taxon>Heliantheae</taxon>
        <taxon>Helianthus</taxon>
    </lineage>
</organism>
<dbReference type="CDD" id="cd16454">
    <property type="entry name" value="RING-H2_PA-TM-RING"/>
    <property type="match status" value="1"/>
</dbReference>
<proteinExistence type="predicted"/>
<dbReference type="PROSITE" id="PS50089">
    <property type="entry name" value="ZF_RING_2"/>
    <property type="match status" value="1"/>
</dbReference>
<dbReference type="Gene3D" id="3.30.40.10">
    <property type="entry name" value="Zinc/RING finger domain, C3HC4 (zinc finger)"/>
    <property type="match status" value="1"/>
</dbReference>
<dbReference type="SMART" id="SM00744">
    <property type="entry name" value="RINGv"/>
    <property type="match status" value="1"/>
</dbReference>
<evidence type="ECO:0000313" key="7">
    <source>
        <dbReference type="EMBL" id="KAF5768211.1"/>
    </source>
</evidence>
<dbReference type="SMART" id="SM00184">
    <property type="entry name" value="RING"/>
    <property type="match status" value="1"/>
</dbReference>
<evidence type="ECO:0000256" key="1">
    <source>
        <dbReference type="ARBA" id="ARBA00022723"/>
    </source>
</evidence>
<feature type="compositionally biased region" description="Polar residues" evidence="5">
    <location>
        <begin position="496"/>
        <end position="505"/>
    </location>
</feature>
<dbReference type="SUPFAM" id="SSF57850">
    <property type="entry name" value="RING/U-box"/>
    <property type="match status" value="1"/>
</dbReference>
<dbReference type="EMBL" id="MNCJ02000329">
    <property type="protein sequence ID" value="KAF5768211.1"/>
    <property type="molecule type" value="Genomic_DNA"/>
</dbReference>
<dbReference type="InterPro" id="IPR011016">
    <property type="entry name" value="Znf_RING-CH"/>
</dbReference>